<evidence type="ECO:0000313" key="5">
    <source>
        <dbReference type="Proteomes" id="UP001500457"/>
    </source>
</evidence>
<sequence>MIRRSLATPVAVQLAAAAALLAGVLALLAAVVGVNAVGVGVAVLVAVVAGVLVVRAAAGAGVATLGPAGSITLARGALVVAAVALVGRDAASAALVTLTVVALALDGVDGPVARRTGTASALGARLDVEFDALLLLVLAVHVALVTGAPWVLAVALLRYAFVAAARVLPWLRGELPVRRSAKLVAALQGVALIVAAAGVLPVGVELALVAVALVALVWSFGVSVVWLWRAADARTVG</sequence>
<feature type="transmembrane region" description="Helical" evidence="3">
    <location>
        <begin position="206"/>
        <end position="228"/>
    </location>
</feature>
<feature type="transmembrane region" description="Helical" evidence="3">
    <location>
        <begin position="90"/>
        <end position="108"/>
    </location>
</feature>
<comment type="similarity">
    <text evidence="2">Belongs to the CDP-alcohol phosphatidyltransferase class-I family.</text>
</comment>
<keyword evidence="1 2" id="KW-0808">Transferase</keyword>
<evidence type="ECO:0008006" key="6">
    <source>
        <dbReference type="Google" id="ProtNLM"/>
    </source>
</evidence>
<evidence type="ECO:0000256" key="3">
    <source>
        <dbReference type="SAM" id="Phobius"/>
    </source>
</evidence>
<keyword evidence="3" id="KW-0472">Membrane</keyword>
<feature type="transmembrane region" description="Helical" evidence="3">
    <location>
        <begin position="183"/>
        <end position="200"/>
    </location>
</feature>
<keyword evidence="5" id="KW-1185">Reference proteome</keyword>
<evidence type="ECO:0000313" key="4">
    <source>
        <dbReference type="EMBL" id="GAA4870656.1"/>
    </source>
</evidence>
<protein>
    <recommendedName>
        <fullName evidence="6">Phosphatidylglycerophosphate synthase</fullName>
    </recommendedName>
</protein>
<reference evidence="5" key="1">
    <citation type="journal article" date="2019" name="Int. J. Syst. Evol. Microbiol.">
        <title>The Global Catalogue of Microorganisms (GCM) 10K type strain sequencing project: providing services to taxonomists for standard genome sequencing and annotation.</title>
        <authorList>
            <consortium name="The Broad Institute Genomics Platform"/>
            <consortium name="The Broad Institute Genome Sequencing Center for Infectious Disease"/>
            <person name="Wu L."/>
            <person name="Ma J."/>
        </authorList>
    </citation>
    <scope>NUCLEOTIDE SEQUENCE [LARGE SCALE GENOMIC DNA]</scope>
    <source>
        <strain evidence="5">JCM 17983</strain>
    </source>
</reference>
<dbReference type="InterPro" id="IPR000462">
    <property type="entry name" value="CDP-OH_P_trans"/>
</dbReference>
<gene>
    <name evidence="4" type="ORF">GCM10023203_19910</name>
</gene>
<organism evidence="4 5">
    <name type="scientific">Actinomycetospora straminea</name>
    <dbReference type="NCBI Taxonomy" id="663607"/>
    <lineage>
        <taxon>Bacteria</taxon>
        <taxon>Bacillati</taxon>
        <taxon>Actinomycetota</taxon>
        <taxon>Actinomycetes</taxon>
        <taxon>Pseudonocardiales</taxon>
        <taxon>Pseudonocardiaceae</taxon>
        <taxon>Actinomycetospora</taxon>
    </lineage>
</organism>
<feature type="transmembrane region" description="Helical" evidence="3">
    <location>
        <begin position="150"/>
        <end position="171"/>
    </location>
</feature>
<evidence type="ECO:0000256" key="2">
    <source>
        <dbReference type="RuleBase" id="RU003750"/>
    </source>
</evidence>
<dbReference type="InterPro" id="IPR043130">
    <property type="entry name" value="CDP-OH_PTrfase_TM_dom"/>
</dbReference>
<accession>A0ABP9E791</accession>
<feature type="transmembrane region" description="Helical" evidence="3">
    <location>
        <begin position="36"/>
        <end position="58"/>
    </location>
</feature>
<keyword evidence="3" id="KW-1133">Transmembrane helix</keyword>
<dbReference type="EMBL" id="BAABHQ010000004">
    <property type="protein sequence ID" value="GAA4870656.1"/>
    <property type="molecule type" value="Genomic_DNA"/>
</dbReference>
<dbReference type="RefSeq" id="WP_274235029.1">
    <property type="nucleotide sequence ID" value="NZ_BAABHQ010000004.1"/>
</dbReference>
<dbReference type="PROSITE" id="PS00379">
    <property type="entry name" value="CDP_ALCOHOL_P_TRANSF"/>
    <property type="match status" value="1"/>
</dbReference>
<proteinExistence type="inferred from homology"/>
<dbReference type="InterPro" id="IPR048254">
    <property type="entry name" value="CDP_ALCOHOL_P_TRANSF_CS"/>
</dbReference>
<feature type="transmembrane region" description="Helical" evidence="3">
    <location>
        <begin position="65"/>
        <end position="84"/>
    </location>
</feature>
<dbReference type="Proteomes" id="UP001500457">
    <property type="component" value="Unassembled WGS sequence"/>
</dbReference>
<evidence type="ECO:0000256" key="1">
    <source>
        <dbReference type="ARBA" id="ARBA00022679"/>
    </source>
</evidence>
<dbReference type="Gene3D" id="1.20.120.1760">
    <property type="match status" value="1"/>
</dbReference>
<comment type="caution">
    <text evidence="4">The sequence shown here is derived from an EMBL/GenBank/DDBJ whole genome shotgun (WGS) entry which is preliminary data.</text>
</comment>
<dbReference type="Pfam" id="PF01066">
    <property type="entry name" value="CDP-OH_P_transf"/>
    <property type="match status" value="1"/>
</dbReference>
<name>A0ABP9E791_9PSEU</name>
<keyword evidence="3" id="KW-0812">Transmembrane</keyword>